<dbReference type="GO" id="GO:0005344">
    <property type="term" value="F:oxygen carrier activity"/>
    <property type="evidence" value="ECO:0007669"/>
    <property type="project" value="UniProtKB-KW"/>
</dbReference>
<evidence type="ECO:0000259" key="5">
    <source>
        <dbReference type="Pfam" id="PF01814"/>
    </source>
</evidence>
<protein>
    <submittedName>
        <fullName evidence="6">Hemerythrin-like protein</fullName>
    </submittedName>
</protein>
<dbReference type="GO" id="GO:0046872">
    <property type="term" value="F:metal ion binding"/>
    <property type="evidence" value="ECO:0007669"/>
    <property type="project" value="UniProtKB-KW"/>
</dbReference>
<evidence type="ECO:0000256" key="1">
    <source>
        <dbReference type="ARBA" id="ARBA00010587"/>
    </source>
</evidence>
<keyword evidence="3" id="KW-0479">Metal-binding</keyword>
<dbReference type="STRING" id="1400863.BN873_660060"/>
<evidence type="ECO:0000256" key="2">
    <source>
        <dbReference type="ARBA" id="ARBA00022621"/>
    </source>
</evidence>
<keyword evidence="7" id="KW-1185">Reference proteome</keyword>
<dbReference type="Proteomes" id="UP000035760">
    <property type="component" value="Unassembled WGS sequence"/>
</dbReference>
<dbReference type="InterPro" id="IPR012827">
    <property type="entry name" value="Hemerythrin_metal-bd"/>
</dbReference>
<organism evidence="6 7">
    <name type="scientific">Candidatus Competibacter denitrificans Run_A_D11</name>
    <dbReference type="NCBI Taxonomy" id="1400863"/>
    <lineage>
        <taxon>Bacteria</taxon>
        <taxon>Pseudomonadati</taxon>
        <taxon>Pseudomonadota</taxon>
        <taxon>Gammaproteobacteria</taxon>
        <taxon>Candidatus Competibacteraceae</taxon>
        <taxon>Candidatus Competibacter</taxon>
    </lineage>
</organism>
<comment type="caution">
    <text evidence="6">The sequence shown here is derived from an EMBL/GenBank/DDBJ whole genome shotgun (WGS) entry which is preliminary data.</text>
</comment>
<gene>
    <name evidence="6" type="ORF">BN873_660060</name>
</gene>
<keyword evidence="4" id="KW-0408">Iron</keyword>
<evidence type="ECO:0000256" key="4">
    <source>
        <dbReference type="ARBA" id="ARBA00023004"/>
    </source>
</evidence>
<dbReference type="EMBL" id="CBTJ020000076">
    <property type="protein sequence ID" value="CDI03826.1"/>
    <property type="molecule type" value="Genomic_DNA"/>
</dbReference>
<dbReference type="RefSeq" id="WP_048675028.1">
    <property type="nucleotide sequence ID" value="NZ_CBTJ020000076.1"/>
</dbReference>
<name>W6M7A8_9GAMM</name>
<feature type="domain" description="Hemerythrin-like" evidence="5">
    <location>
        <begin position="30"/>
        <end position="144"/>
    </location>
</feature>
<keyword evidence="2" id="KW-0561">Oxygen transport</keyword>
<accession>W6M7A8</accession>
<sequence>MKEPTLTRMQESVSSLKKDFIEWSDALSVGVEEVDQQHKGLAQMVNELNGAIHGGWGKETRDDIIVKLLEYTRVHFATEESLMSISNYPHLKEHKKQHENLIDIVKAYVKKYNENPEASNYEFLFFLKRWLVEHIMKDDKLMGEYLIKTGSVKTKKPTSWWGGLRKPFGH</sequence>
<dbReference type="PANTHER" id="PTHR37164">
    <property type="entry name" value="BACTERIOHEMERYTHRIN"/>
    <property type="match status" value="1"/>
</dbReference>
<dbReference type="AlphaFoldDB" id="W6M7A8"/>
<evidence type="ECO:0000313" key="7">
    <source>
        <dbReference type="Proteomes" id="UP000035760"/>
    </source>
</evidence>
<reference evidence="6" key="2">
    <citation type="submission" date="2014-03" db="EMBL/GenBank/DDBJ databases">
        <title>Candidatus Competibacter-lineage genomes retrieved from metagenomes reveal functional metabolic diversity.</title>
        <authorList>
            <person name="McIlroy S.J."/>
            <person name="Albertsen M."/>
            <person name="Andresen E.K."/>
            <person name="Saunders A.M."/>
            <person name="Kristiansen R."/>
            <person name="Stokholm-Bjerregaard M."/>
            <person name="Nielsen K.L."/>
            <person name="Nielsen P.H."/>
        </authorList>
    </citation>
    <scope>NUCLEOTIDE SEQUENCE</scope>
    <source>
        <strain evidence="6">Run_A_D11</strain>
    </source>
</reference>
<dbReference type="OrthoDB" id="1122424at2"/>
<dbReference type="NCBIfam" id="NF033749">
    <property type="entry name" value="bact_hemeryth"/>
    <property type="match status" value="1"/>
</dbReference>
<proteinExistence type="inferred from homology"/>
<dbReference type="Gene3D" id="1.20.120.50">
    <property type="entry name" value="Hemerythrin-like"/>
    <property type="match status" value="1"/>
</dbReference>
<reference evidence="6" key="1">
    <citation type="submission" date="2013-07" db="EMBL/GenBank/DDBJ databases">
        <authorList>
            <person name="McIlroy S."/>
        </authorList>
    </citation>
    <scope>NUCLEOTIDE SEQUENCE [LARGE SCALE GENOMIC DNA]</scope>
    <source>
        <strain evidence="6">Run_A_D11</strain>
    </source>
</reference>
<keyword evidence="2" id="KW-0813">Transport</keyword>
<dbReference type="InterPro" id="IPR016131">
    <property type="entry name" value="Haemerythrin_Fe_BS"/>
</dbReference>
<dbReference type="PANTHER" id="PTHR37164:SF1">
    <property type="entry name" value="BACTERIOHEMERYTHRIN"/>
    <property type="match status" value="1"/>
</dbReference>
<dbReference type="PROSITE" id="PS00550">
    <property type="entry name" value="HEMERYTHRINS"/>
    <property type="match status" value="1"/>
</dbReference>
<dbReference type="Pfam" id="PF01814">
    <property type="entry name" value="Hemerythrin"/>
    <property type="match status" value="1"/>
</dbReference>
<dbReference type="CDD" id="cd12107">
    <property type="entry name" value="Hemerythrin"/>
    <property type="match status" value="1"/>
</dbReference>
<dbReference type="InterPro" id="IPR012312">
    <property type="entry name" value="Hemerythrin-like"/>
</dbReference>
<dbReference type="NCBIfam" id="TIGR02481">
    <property type="entry name" value="hemeryth_dom"/>
    <property type="match status" value="1"/>
</dbReference>
<dbReference type="SUPFAM" id="SSF47188">
    <property type="entry name" value="Hemerythrin-like"/>
    <property type="match status" value="1"/>
</dbReference>
<evidence type="ECO:0000256" key="3">
    <source>
        <dbReference type="ARBA" id="ARBA00022723"/>
    </source>
</evidence>
<dbReference type="InterPro" id="IPR035938">
    <property type="entry name" value="Hemerythrin-like_sf"/>
</dbReference>
<evidence type="ECO:0000313" key="6">
    <source>
        <dbReference type="EMBL" id="CDI03826.1"/>
    </source>
</evidence>
<dbReference type="InterPro" id="IPR050669">
    <property type="entry name" value="Hemerythrin"/>
</dbReference>
<comment type="similarity">
    <text evidence="1">Belongs to the hemerythrin family.</text>
</comment>